<organism evidence="2 3">
    <name type="scientific">Pseudolycoriella hygida</name>
    <dbReference type="NCBI Taxonomy" id="35572"/>
    <lineage>
        <taxon>Eukaryota</taxon>
        <taxon>Metazoa</taxon>
        <taxon>Ecdysozoa</taxon>
        <taxon>Arthropoda</taxon>
        <taxon>Hexapoda</taxon>
        <taxon>Insecta</taxon>
        <taxon>Pterygota</taxon>
        <taxon>Neoptera</taxon>
        <taxon>Endopterygota</taxon>
        <taxon>Diptera</taxon>
        <taxon>Nematocera</taxon>
        <taxon>Sciaroidea</taxon>
        <taxon>Sciaridae</taxon>
        <taxon>Pseudolycoriella</taxon>
    </lineage>
</organism>
<dbReference type="AlphaFoldDB" id="A0A9Q0MW61"/>
<sequence length="153" mass="17650">RAIKILDNDDQDNGASECDEDFDERSDSEEEHISEASVDDDELSFKSDVGRLKHKVQRRPKPKTAVPNTASNFFTSKDGTKWYKLPIQESSKAFSDTSMKWTNMTALRFYESHQDWKLVDNVELQAFLGLLITAGHIKSCNFFFDTVENERFE</sequence>
<protein>
    <recommendedName>
        <fullName evidence="4">PiggyBac transposable element-derived protein domain-containing protein</fullName>
    </recommendedName>
</protein>
<accession>A0A9Q0MW61</accession>
<gene>
    <name evidence="2" type="ORF">Bhyg_11169</name>
</gene>
<feature type="non-terminal residue" evidence="2">
    <location>
        <position position="153"/>
    </location>
</feature>
<keyword evidence="3" id="KW-1185">Reference proteome</keyword>
<name>A0A9Q0MW61_9DIPT</name>
<proteinExistence type="predicted"/>
<evidence type="ECO:0000313" key="3">
    <source>
        <dbReference type="Proteomes" id="UP001151699"/>
    </source>
</evidence>
<evidence type="ECO:0008006" key="4">
    <source>
        <dbReference type="Google" id="ProtNLM"/>
    </source>
</evidence>
<evidence type="ECO:0000256" key="1">
    <source>
        <dbReference type="SAM" id="MobiDB-lite"/>
    </source>
</evidence>
<evidence type="ECO:0000313" key="2">
    <source>
        <dbReference type="EMBL" id="KAJ6638434.1"/>
    </source>
</evidence>
<dbReference type="Proteomes" id="UP001151699">
    <property type="component" value="Chromosome X"/>
</dbReference>
<feature type="region of interest" description="Disordered" evidence="1">
    <location>
        <begin position="1"/>
        <end position="42"/>
    </location>
</feature>
<dbReference type="OrthoDB" id="8162307at2759"/>
<dbReference type="EMBL" id="WJQU01000003">
    <property type="protein sequence ID" value="KAJ6638434.1"/>
    <property type="molecule type" value="Genomic_DNA"/>
</dbReference>
<reference evidence="2" key="1">
    <citation type="submission" date="2022-07" db="EMBL/GenBank/DDBJ databases">
        <authorList>
            <person name="Trinca V."/>
            <person name="Uliana J.V.C."/>
            <person name="Torres T.T."/>
            <person name="Ward R.J."/>
            <person name="Monesi N."/>
        </authorList>
    </citation>
    <scope>NUCLEOTIDE SEQUENCE</scope>
    <source>
        <strain evidence="2">HSMRA1968</strain>
        <tissue evidence="2">Whole embryos</tissue>
    </source>
</reference>
<comment type="caution">
    <text evidence="2">The sequence shown here is derived from an EMBL/GenBank/DDBJ whole genome shotgun (WGS) entry which is preliminary data.</text>
</comment>
<feature type="compositionally biased region" description="Acidic residues" evidence="1">
    <location>
        <begin position="8"/>
        <end position="42"/>
    </location>
</feature>